<evidence type="ECO:0000313" key="2">
    <source>
        <dbReference type="EMBL" id="MDQ7249457.1"/>
    </source>
</evidence>
<name>A0ABU0YP16_9PROT</name>
<evidence type="ECO:0000256" key="1">
    <source>
        <dbReference type="SAM" id="MobiDB-lite"/>
    </source>
</evidence>
<feature type="region of interest" description="Disordered" evidence="1">
    <location>
        <begin position="83"/>
        <end position="104"/>
    </location>
</feature>
<reference evidence="3" key="1">
    <citation type="submission" date="2023-08" db="EMBL/GenBank/DDBJ databases">
        <title>Rhodospirillaceae gen. nov., a novel taxon isolated from the Yangtze River Yuezi River estuary sludge.</title>
        <authorList>
            <person name="Ruan L."/>
        </authorList>
    </citation>
    <scope>NUCLEOTIDE SEQUENCE [LARGE SCALE GENOMIC DNA]</scope>
    <source>
        <strain evidence="3">R-7</strain>
    </source>
</reference>
<protein>
    <submittedName>
        <fullName evidence="2">Uncharacterized protein</fullName>
    </submittedName>
</protein>
<gene>
    <name evidence="2" type="ORF">Q8A70_17345</name>
</gene>
<feature type="compositionally biased region" description="Basic residues" evidence="1">
    <location>
        <begin position="89"/>
        <end position="104"/>
    </location>
</feature>
<accession>A0ABU0YP16</accession>
<dbReference type="Proteomes" id="UP001230156">
    <property type="component" value="Unassembled WGS sequence"/>
</dbReference>
<organism evidence="2 3">
    <name type="scientific">Dongia sedimenti</name>
    <dbReference type="NCBI Taxonomy" id="3064282"/>
    <lineage>
        <taxon>Bacteria</taxon>
        <taxon>Pseudomonadati</taxon>
        <taxon>Pseudomonadota</taxon>
        <taxon>Alphaproteobacteria</taxon>
        <taxon>Rhodospirillales</taxon>
        <taxon>Dongiaceae</taxon>
        <taxon>Dongia</taxon>
    </lineage>
</organism>
<dbReference type="EMBL" id="JAUYVI010000005">
    <property type="protein sequence ID" value="MDQ7249457.1"/>
    <property type="molecule type" value="Genomic_DNA"/>
</dbReference>
<sequence>MSQAVANPLDPKALLEQAFEMEDEFPGPAEDLLLSWLLSLGADQAPAAAAAALLPRFAERMAGKDDALPIMKLHRLLEQVAVSPPATGRRGRLSGRTRRAPSAS</sequence>
<evidence type="ECO:0000313" key="3">
    <source>
        <dbReference type="Proteomes" id="UP001230156"/>
    </source>
</evidence>
<proteinExistence type="predicted"/>
<dbReference type="RefSeq" id="WP_379957451.1">
    <property type="nucleotide sequence ID" value="NZ_JAUYVI010000005.1"/>
</dbReference>
<keyword evidence="3" id="KW-1185">Reference proteome</keyword>
<comment type="caution">
    <text evidence="2">The sequence shown here is derived from an EMBL/GenBank/DDBJ whole genome shotgun (WGS) entry which is preliminary data.</text>
</comment>